<dbReference type="GO" id="GO:0016705">
    <property type="term" value="F:oxidoreductase activity, acting on paired donors, with incorporation or reduction of molecular oxygen"/>
    <property type="evidence" value="ECO:0007669"/>
    <property type="project" value="InterPro"/>
</dbReference>
<feature type="domain" description="Luciferase-like" evidence="2">
    <location>
        <begin position="20"/>
        <end position="304"/>
    </location>
</feature>
<comment type="caution">
    <text evidence="3">The sequence shown here is derived from an EMBL/GenBank/DDBJ whole genome shotgun (WGS) entry which is preliminary data.</text>
</comment>
<dbReference type="CDD" id="cd01097">
    <property type="entry name" value="Tetrahydromethanopterin_reductase"/>
    <property type="match status" value="1"/>
</dbReference>
<dbReference type="InterPro" id="IPR036661">
    <property type="entry name" value="Luciferase-like_sf"/>
</dbReference>
<dbReference type="Pfam" id="PF00296">
    <property type="entry name" value="Bac_luciferase"/>
    <property type="match status" value="1"/>
</dbReference>
<dbReference type="EMBL" id="JACHWR010000006">
    <property type="protein sequence ID" value="MBB3045330.1"/>
    <property type="molecule type" value="Genomic_DNA"/>
</dbReference>
<evidence type="ECO:0000256" key="1">
    <source>
        <dbReference type="ARBA" id="ARBA00023002"/>
    </source>
</evidence>
<gene>
    <name evidence="3" type="ORF">FHU40_005187</name>
</gene>
<reference evidence="3 4" key="1">
    <citation type="submission" date="2020-08" db="EMBL/GenBank/DDBJ databases">
        <title>Sequencing the genomes of 1000 actinobacteria strains.</title>
        <authorList>
            <person name="Klenk H.-P."/>
        </authorList>
    </citation>
    <scope>NUCLEOTIDE SEQUENCE [LARGE SCALE GENOMIC DNA]</scope>
    <source>
        <strain evidence="3 4">DSM 105498</strain>
    </source>
</reference>
<dbReference type="InterPro" id="IPR011251">
    <property type="entry name" value="Luciferase-like_dom"/>
</dbReference>
<keyword evidence="1 3" id="KW-0560">Oxidoreductase</keyword>
<dbReference type="Gene3D" id="3.20.20.30">
    <property type="entry name" value="Luciferase-like domain"/>
    <property type="match status" value="1"/>
</dbReference>
<organism evidence="3 4">
    <name type="scientific">Nocardioides soli</name>
    <dbReference type="NCBI Taxonomy" id="1036020"/>
    <lineage>
        <taxon>Bacteria</taxon>
        <taxon>Bacillati</taxon>
        <taxon>Actinomycetota</taxon>
        <taxon>Actinomycetes</taxon>
        <taxon>Propionibacteriales</taxon>
        <taxon>Nocardioidaceae</taxon>
        <taxon>Nocardioides</taxon>
    </lineage>
</organism>
<dbReference type="EC" id="1.5.98.2" evidence="3"/>
<dbReference type="GO" id="GO:0018537">
    <property type="term" value="F:coenzyme F420-dependent N5,N10-methenyltetrahydromethanopterin reductase activity"/>
    <property type="evidence" value="ECO:0007669"/>
    <property type="project" value="UniProtKB-EC"/>
</dbReference>
<dbReference type="SUPFAM" id="SSF51679">
    <property type="entry name" value="Bacterial luciferase-like"/>
    <property type="match status" value="1"/>
</dbReference>
<keyword evidence="4" id="KW-1185">Reference proteome</keyword>
<dbReference type="Proteomes" id="UP000589626">
    <property type="component" value="Unassembled WGS sequence"/>
</dbReference>
<evidence type="ECO:0000313" key="4">
    <source>
        <dbReference type="Proteomes" id="UP000589626"/>
    </source>
</evidence>
<dbReference type="PANTHER" id="PTHR43244">
    <property type="match status" value="1"/>
</dbReference>
<proteinExistence type="predicted"/>
<dbReference type="InterPro" id="IPR050564">
    <property type="entry name" value="F420-G6PD/mer"/>
</dbReference>
<sequence length="345" mass="36078">MTAAASGRPQVGVLIIPDLPVSDLVERAAHVERSGLDSVWVADEKFYRDPFVTLTAVAARTERIGIATCVTEPYARHPALIAMAMGTLHEQAPGRVTIGMGAGGSGFPPMGVTRRAPVAALTEAVAIIRGLLSGEEVNVEGKVLSFTAGRLNFPAVPLPIFLAGRGEKVLQAAGRVADGVITAPFASSLTLGGAAAAVAAGVEARTDGVRPPIVARVDVAISHDPVVARDAVRYMVAMPIWSSYPNLDYLEPTGVELPAEVVELVATRRYEAIGWAAPHIPDGLVDHFAVAGTFDEVVARLRDIGEVADQILVNPVPTTDHDVDQTIAAIARARDAAFPVPAHPA</sequence>
<evidence type="ECO:0000313" key="3">
    <source>
        <dbReference type="EMBL" id="MBB3045330.1"/>
    </source>
</evidence>
<accession>A0A7W4W123</accession>
<dbReference type="PANTHER" id="PTHR43244:SF1">
    <property type="entry name" value="5,10-METHYLENETETRAHYDROMETHANOPTERIN REDUCTASE"/>
    <property type="match status" value="1"/>
</dbReference>
<dbReference type="AlphaFoldDB" id="A0A7W4W123"/>
<dbReference type="RefSeq" id="WP_183595333.1">
    <property type="nucleotide sequence ID" value="NZ_JACHWR010000006.1"/>
</dbReference>
<evidence type="ECO:0000259" key="2">
    <source>
        <dbReference type="Pfam" id="PF00296"/>
    </source>
</evidence>
<protein>
    <submittedName>
        <fullName evidence="3">5,10-methylenetetrahydromethanopterin reductase</fullName>
        <ecNumber evidence="3">1.5.98.2</ecNumber>
    </submittedName>
</protein>
<name>A0A7W4W123_9ACTN</name>